<proteinExistence type="predicted"/>
<evidence type="ECO:0000313" key="3">
    <source>
        <dbReference type="EMBL" id="XDU61897.1"/>
    </source>
</evidence>
<reference evidence="3" key="1">
    <citation type="submission" date="2024-07" db="EMBL/GenBank/DDBJ databases">
        <authorList>
            <person name="Li X.-J."/>
            <person name="Wang X."/>
        </authorList>
    </citation>
    <scope>NUCLEOTIDE SEQUENCE</scope>
    <source>
        <strain evidence="3">HSP-536</strain>
    </source>
</reference>
<organism evidence="3">
    <name type="scientific">Leptotrichia alba</name>
    <dbReference type="NCBI Taxonomy" id="3239304"/>
    <lineage>
        <taxon>Bacteria</taxon>
        <taxon>Fusobacteriati</taxon>
        <taxon>Fusobacteriota</taxon>
        <taxon>Fusobacteriia</taxon>
        <taxon>Fusobacteriales</taxon>
        <taxon>Leptotrichiaceae</taxon>
        <taxon>Leptotrichia</taxon>
    </lineage>
</organism>
<gene>
    <name evidence="3" type="ORF">AB8B28_09600</name>
</gene>
<feature type="compositionally biased region" description="Low complexity" evidence="1">
    <location>
        <begin position="482"/>
        <end position="495"/>
    </location>
</feature>
<name>A0AB39V2L6_9FUSO</name>
<protein>
    <submittedName>
        <fullName evidence="3">Uncharacterized protein</fullName>
    </submittedName>
</protein>
<feature type="region of interest" description="Disordered" evidence="1">
    <location>
        <begin position="471"/>
        <end position="502"/>
    </location>
</feature>
<evidence type="ECO:0000256" key="1">
    <source>
        <dbReference type="SAM" id="MobiDB-lite"/>
    </source>
</evidence>
<feature type="transmembrane region" description="Helical" evidence="2">
    <location>
        <begin position="425"/>
        <end position="448"/>
    </location>
</feature>
<dbReference type="KEGG" id="lala:AB8B28_09600"/>
<keyword evidence="2" id="KW-0472">Membrane</keyword>
<keyword evidence="2" id="KW-1133">Transmembrane helix</keyword>
<dbReference type="EMBL" id="CP165647">
    <property type="protein sequence ID" value="XDU61897.1"/>
    <property type="molecule type" value="Genomic_DNA"/>
</dbReference>
<dbReference type="RefSeq" id="WP_369715503.1">
    <property type="nucleotide sequence ID" value="NZ_CP165647.1"/>
</dbReference>
<evidence type="ECO:0000256" key="2">
    <source>
        <dbReference type="SAM" id="Phobius"/>
    </source>
</evidence>
<sequence length="653" mass="77061">MSEKAKIEYNWYEILELVFYPIAEEDEDKIEDRIEEKQKEWISKRNLKEEYKIYSNLYNKGVIQEQMLGENNIRKELIKNAVDNYFKPVDEILRDLGDISVITEELLNKIVETTKIDENLLVKRIQSSGKKIEYTKNDAYKKYFKYINKEFSYSFSEIGIFLKTLNKENLYDFLASEDLDFRNLSKEIIDEKRAKLLKSNEETSTKKKLYSKCEEMLKNPDMKKEYDEYLKYLDYKKVEKILERTQRTFNLTTEKLSTVQSNNFINDINEILNNAKEAQDIFIGFCKQKKILYDILNNNENEILKNFSNDFCNKAFEAINNFKLDEAQKYLNEARVHWEENPRIRIIEIKLEEIMKEISEIRHHINFKNYGIAREKYELFKKKYPNFSDMNIERELYNTTENTKNDYSSSNYNNYNNYSKKKSSIGIFIPFIIIIAILIIGTGIFFIINQIREYQRQNSFPSVSTVDVLPNKPDSQNLQTGSTNANANTNTNSSNVTRKPPVDNRHEIINGYTYLKPNGHSSTYSFKVTEWAELILNPSVSLSDNANVQASYEDYCRIVGEIEKVDNGIVPGTNRVFENATYQEVVDAYKDHLREISQIRQIYDLINGNDNDFESAAGCFYKGTKWNTNNMQFKAKEFKSQAIDELWSRFNEY</sequence>
<dbReference type="AlphaFoldDB" id="A0AB39V2L6"/>
<keyword evidence="2" id="KW-0812">Transmembrane</keyword>
<accession>A0AB39V2L6</accession>